<reference evidence="2 3" key="1">
    <citation type="submission" date="2019-04" db="EMBL/GenBank/DDBJ databases">
        <title>Friends and foes A comparative genomics study of 23 Aspergillus species from section Flavi.</title>
        <authorList>
            <consortium name="DOE Joint Genome Institute"/>
            <person name="Kjaerbolling I."/>
            <person name="Vesth T."/>
            <person name="Frisvad J.C."/>
            <person name="Nybo J.L."/>
            <person name="Theobald S."/>
            <person name="Kildgaard S."/>
            <person name="Isbrandt T."/>
            <person name="Kuo A."/>
            <person name="Sato A."/>
            <person name="Lyhne E.K."/>
            <person name="Kogle M.E."/>
            <person name="Wiebenga A."/>
            <person name="Kun R.S."/>
            <person name="Lubbers R.J."/>
            <person name="Makela M.R."/>
            <person name="Barry K."/>
            <person name="Chovatia M."/>
            <person name="Clum A."/>
            <person name="Daum C."/>
            <person name="Haridas S."/>
            <person name="He G."/>
            <person name="LaButti K."/>
            <person name="Lipzen A."/>
            <person name="Mondo S."/>
            <person name="Riley R."/>
            <person name="Salamov A."/>
            <person name="Simmons B.A."/>
            <person name="Magnuson J.K."/>
            <person name="Henrissat B."/>
            <person name="Mortensen U.H."/>
            <person name="Larsen T.O."/>
            <person name="Devries R.P."/>
            <person name="Grigoriev I.V."/>
            <person name="Machida M."/>
            <person name="Baker S.E."/>
            <person name="Andersen M.R."/>
        </authorList>
    </citation>
    <scope>NUCLEOTIDE SEQUENCE [LARGE SCALE GENOMIC DNA]</scope>
    <source>
        <strain evidence="2 3">IBT 18842</strain>
    </source>
</reference>
<organism evidence="2 3">
    <name type="scientific">Aspergillus avenaceus</name>
    <dbReference type="NCBI Taxonomy" id="36643"/>
    <lineage>
        <taxon>Eukaryota</taxon>
        <taxon>Fungi</taxon>
        <taxon>Dikarya</taxon>
        <taxon>Ascomycota</taxon>
        <taxon>Pezizomycotina</taxon>
        <taxon>Eurotiomycetes</taxon>
        <taxon>Eurotiomycetidae</taxon>
        <taxon>Eurotiales</taxon>
        <taxon>Aspergillaceae</taxon>
        <taxon>Aspergillus</taxon>
        <taxon>Aspergillus subgen. Circumdati</taxon>
    </lineage>
</organism>
<gene>
    <name evidence="2" type="ORF">BDV25DRAFT_135050</name>
</gene>
<dbReference type="AlphaFoldDB" id="A0A5N6U9L0"/>
<feature type="chain" id="PRO_5024812000" evidence="1">
    <location>
        <begin position="23"/>
        <end position="178"/>
    </location>
</feature>
<protein>
    <submittedName>
        <fullName evidence="2">Uncharacterized protein</fullName>
    </submittedName>
</protein>
<sequence>MFSLKVPLYFLSLAGVIGSVSATSFNLYAYGDNVGGLPLYYSDGNAVVSPDTPSNATKAAPVAFMKDDNNGLVGNPNQTDTGADPAFTDESLFAPGPYSTDKRMGYTTNATSNEVTNKFVWYGHFVLIEDESGEFTSLYSVKKSSSHDQDGSYDLYWNVTDDEDVVPVTMRSIAPSNA</sequence>
<dbReference type="EMBL" id="ML742023">
    <property type="protein sequence ID" value="KAE8155303.1"/>
    <property type="molecule type" value="Genomic_DNA"/>
</dbReference>
<name>A0A5N6U9L0_ASPAV</name>
<proteinExistence type="predicted"/>
<accession>A0A5N6U9L0</accession>
<keyword evidence="3" id="KW-1185">Reference proteome</keyword>
<feature type="signal peptide" evidence="1">
    <location>
        <begin position="1"/>
        <end position="22"/>
    </location>
</feature>
<dbReference type="OrthoDB" id="5230873at2759"/>
<keyword evidence="1" id="KW-0732">Signal</keyword>
<evidence type="ECO:0000313" key="2">
    <source>
        <dbReference type="EMBL" id="KAE8155303.1"/>
    </source>
</evidence>
<evidence type="ECO:0000256" key="1">
    <source>
        <dbReference type="SAM" id="SignalP"/>
    </source>
</evidence>
<dbReference type="Proteomes" id="UP000325780">
    <property type="component" value="Unassembled WGS sequence"/>
</dbReference>
<evidence type="ECO:0000313" key="3">
    <source>
        <dbReference type="Proteomes" id="UP000325780"/>
    </source>
</evidence>